<reference evidence="1" key="1">
    <citation type="submission" date="2023-04" db="EMBL/GenBank/DDBJ databases">
        <title>Ambrosiozyma monospora NBRC 10751.</title>
        <authorList>
            <person name="Ichikawa N."/>
            <person name="Sato H."/>
            <person name="Tonouchi N."/>
        </authorList>
    </citation>
    <scope>NUCLEOTIDE SEQUENCE</scope>
    <source>
        <strain evidence="1">NBRC 10751</strain>
    </source>
</reference>
<organism evidence="1 2">
    <name type="scientific">Ambrosiozyma monospora</name>
    <name type="common">Yeast</name>
    <name type="synonym">Endomycopsis monosporus</name>
    <dbReference type="NCBI Taxonomy" id="43982"/>
    <lineage>
        <taxon>Eukaryota</taxon>
        <taxon>Fungi</taxon>
        <taxon>Dikarya</taxon>
        <taxon>Ascomycota</taxon>
        <taxon>Saccharomycotina</taxon>
        <taxon>Pichiomycetes</taxon>
        <taxon>Pichiales</taxon>
        <taxon>Pichiaceae</taxon>
        <taxon>Ambrosiozyma</taxon>
    </lineage>
</organism>
<name>A0ACB5U7Y4_AMBMO</name>
<evidence type="ECO:0000313" key="2">
    <source>
        <dbReference type="Proteomes" id="UP001165064"/>
    </source>
</evidence>
<protein>
    <submittedName>
        <fullName evidence="1">Unnamed protein product</fullName>
    </submittedName>
</protein>
<sequence length="138" mass="15457">MTTKPHNTEPIKIIEKVGMFHFTVKVKAKNKTINMILPANKKYFLLSLDSNIGKPGINNDLLSVTTLSDKANNKPPITETFLNKKTASKNNPYMIPCKKTMEDNRPVAISGFFLRITKADPENIAMTLKIKKPLTNQG</sequence>
<gene>
    <name evidence="1" type="ORF">Amon02_001200900</name>
</gene>
<dbReference type="EMBL" id="BSXS01013484">
    <property type="protein sequence ID" value="GMF04102.1"/>
    <property type="molecule type" value="Genomic_DNA"/>
</dbReference>
<accession>A0ACB5U7Y4</accession>
<keyword evidence="2" id="KW-1185">Reference proteome</keyword>
<comment type="caution">
    <text evidence="1">The sequence shown here is derived from an EMBL/GenBank/DDBJ whole genome shotgun (WGS) entry which is preliminary data.</text>
</comment>
<proteinExistence type="predicted"/>
<evidence type="ECO:0000313" key="1">
    <source>
        <dbReference type="EMBL" id="GMF04102.1"/>
    </source>
</evidence>
<dbReference type="Proteomes" id="UP001165064">
    <property type="component" value="Unassembled WGS sequence"/>
</dbReference>